<feature type="region of interest" description="Disordered" evidence="1">
    <location>
        <begin position="35"/>
        <end position="83"/>
    </location>
</feature>
<gene>
    <name evidence="3" type="ORF">F6X53_06565</name>
</gene>
<sequence length="119" mass="11919">MRMTYALPAALIVLAAAGPARATPCADEISTLERRLDSAGAEKVTGKEPPGGATSSHSDKALAQPPGGKPSDPGVTSTAGGVKEAKALVQQAKAEDKAGKAEACRDTILKAKEKAGALP</sequence>
<name>A0A6L3T521_9HYPH</name>
<dbReference type="EMBL" id="VZZK01000005">
    <property type="protein sequence ID" value="KAB1080357.1"/>
    <property type="molecule type" value="Genomic_DNA"/>
</dbReference>
<dbReference type="RefSeq" id="WP_150998530.1">
    <property type="nucleotide sequence ID" value="NZ_VZZK01000005.1"/>
</dbReference>
<evidence type="ECO:0000256" key="1">
    <source>
        <dbReference type="SAM" id="MobiDB-lite"/>
    </source>
</evidence>
<feature type="signal peptide" evidence="2">
    <location>
        <begin position="1"/>
        <end position="22"/>
    </location>
</feature>
<evidence type="ECO:0000313" key="4">
    <source>
        <dbReference type="Proteomes" id="UP000474159"/>
    </source>
</evidence>
<comment type="caution">
    <text evidence="3">The sequence shown here is derived from an EMBL/GenBank/DDBJ whole genome shotgun (WGS) entry which is preliminary data.</text>
</comment>
<dbReference type="Proteomes" id="UP000474159">
    <property type="component" value="Unassembled WGS sequence"/>
</dbReference>
<keyword evidence="2" id="KW-0732">Signal</keyword>
<dbReference type="OrthoDB" id="7997695at2"/>
<evidence type="ECO:0000256" key="2">
    <source>
        <dbReference type="SAM" id="SignalP"/>
    </source>
</evidence>
<accession>A0A6L3T521</accession>
<keyword evidence="4" id="KW-1185">Reference proteome</keyword>
<evidence type="ECO:0000313" key="3">
    <source>
        <dbReference type="EMBL" id="KAB1080357.1"/>
    </source>
</evidence>
<reference evidence="3 4" key="1">
    <citation type="submission" date="2019-09" db="EMBL/GenBank/DDBJ databases">
        <title>YIM 48816 draft genome.</title>
        <authorList>
            <person name="Jiang L."/>
        </authorList>
    </citation>
    <scope>NUCLEOTIDE SEQUENCE [LARGE SCALE GENOMIC DNA]</scope>
    <source>
        <strain evidence="3 4">YIM 48816</strain>
    </source>
</reference>
<dbReference type="AlphaFoldDB" id="A0A6L3T521"/>
<proteinExistence type="predicted"/>
<protein>
    <submittedName>
        <fullName evidence="3">Uncharacterized protein</fullName>
    </submittedName>
</protein>
<feature type="chain" id="PRO_5027104977" evidence="2">
    <location>
        <begin position="23"/>
        <end position="119"/>
    </location>
</feature>
<organism evidence="3 4">
    <name type="scientific">Methylobacterium soli</name>
    <dbReference type="NCBI Taxonomy" id="553447"/>
    <lineage>
        <taxon>Bacteria</taxon>
        <taxon>Pseudomonadati</taxon>
        <taxon>Pseudomonadota</taxon>
        <taxon>Alphaproteobacteria</taxon>
        <taxon>Hyphomicrobiales</taxon>
        <taxon>Methylobacteriaceae</taxon>
        <taxon>Methylobacterium</taxon>
    </lineage>
</organism>